<accession>A0A7W8QIS7</accession>
<reference evidence="2 3" key="1">
    <citation type="submission" date="2020-08" db="EMBL/GenBank/DDBJ databases">
        <title>Sequencing the genomes of 1000 actinobacteria strains.</title>
        <authorList>
            <person name="Klenk H.-P."/>
        </authorList>
    </citation>
    <scope>NUCLEOTIDE SEQUENCE [LARGE SCALE GENOMIC DNA]</scope>
    <source>
        <strain evidence="2 3">DSM 44551</strain>
    </source>
</reference>
<dbReference type="RefSeq" id="WP_184388402.1">
    <property type="nucleotide sequence ID" value="NZ_BAAAJD010000023.1"/>
</dbReference>
<feature type="transmembrane region" description="Helical" evidence="1">
    <location>
        <begin position="122"/>
        <end position="152"/>
    </location>
</feature>
<protein>
    <submittedName>
        <fullName evidence="2">Uncharacterized protein</fullName>
    </submittedName>
</protein>
<name>A0A7W8QIS7_9ACTN</name>
<feature type="transmembrane region" description="Helical" evidence="1">
    <location>
        <begin position="77"/>
        <end position="99"/>
    </location>
</feature>
<keyword evidence="1" id="KW-1133">Transmembrane helix</keyword>
<comment type="caution">
    <text evidence="2">The sequence shown here is derived from an EMBL/GenBank/DDBJ whole genome shotgun (WGS) entry which is preliminary data.</text>
</comment>
<feature type="transmembrane region" description="Helical" evidence="1">
    <location>
        <begin position="230"/>
        <end position="247"/>
    </location>
</feature>
<proteinExistence type="predicted"/>
<keyword evidence="3" id="KW-1185">Reference proteome</keyword>
<dbReference type="EMBL" id="JACHDB010000001">
    <property type="protein sequence ID" value="MBB5430485.1"/>
    <property type="molecule type" value="Genomic_DNA"/>
</dbReference>
<feature type="transmembrane region" description="Helical" evidence="1">
    <location>
        <begin position="199"/>
        <end position="218"/>
    </location>
</feature>
<feature type="transmembrane region" description="Helical" evidence="1">
    <location>
        <begin position="253"/>
        <end position="273"/>
    </location>
</feature>
<keyword evidence="1" id="KW-0472">Membrane</keyword>
<evidence type="ECO:0000256" key="1">
    <source>
        <dbReference type="SAM" id="Phobius"/>
    </source>
</evidence>
<dbReference type="Proteomes" id="UP000572635">
    <property type="component" value="Unassembled WGS sequence"/>
</dbReference>
<sequence length="349" mass="35940">MTSTTSSRPAPRSEAARGGARIALLLGLMVLSPVCAEYLSAYDDSTGNPAALLGALIIFVPLYGAPALLIREAARRFGIGWPGIAALATAAGIMQAGVIDQSLFSLSYRNIDYWSAMTEPTLIAPLGLSAANAVAFIGGHAVWSFCAPIAVMEGIRPDLARRPWLRLPGTVAAVLLYLAAAGVILFFHLKEESDHASPAQLAGALTAVALLVLFAATAGRRRAPAGEGRAPAPPLLCAAALVGGLAFDFQPPSWTGVAFQAVLLTAVCAGVRYAARRPGWRPSHVAALGTGVLAARGITGFFTEPLGDVSAAAQLGHNIVLLAGVLALGVCGVRGLRPRGRGKEGRPRS</sequence>
<feature type="transmembrane region" description="Helical" evidence="1">
    <location>
        <begin position="52"/>
        <end position="70"/>
    </location>
</feature>
<feature type="transmembrane region" description="Helical" evidence="1">
    <location>
        <begin position="285"/>
        <end position="303"/>
    </location>
</feature>
<gene>
    <name evidence="2" type="ORF">HDA36_000569</name>
</gene>
<feature type="transmembrane region" description="Helical" evidence="1">
    <location>
        <begin position="164"/>
        <end position="187"/>
    </location>
</feature>
<dbReference type="AlphaFoldDB" id="A0A7W8QIS7"/>
<evidence type="ECO:0000313" key="3">
    <source>
        <dbReference type="Proteomes" id="UP000572635"/>
    </source>
</evidence>
<keyword evidence="1" id="KW-0812">Transmembrane</keyword>
<feature type="transmembrane region" description="Helical" evidence="1">
    <location>
        <begin position="315"/>
        <end position="336"/>
    </location>
</feature>
<evidence type="ECO:0000313" key="2">
    <source>
        <dbReference type="EMBL" id="MBB5430485.1"/>
    </source>
</evidence>
<organism evidence="2 3">
    <name type="scientific">Nocardiopsis composta</name>
    <dbReference type="NCBI Taxonomy" id="157465"/>
    <lineage>
        <taxon>Bacteria</taxon>
        <taxon>Bacillati</taxon>
        <taxon>Actinomycetota</taxon>
        <taxon>Actinomycetes</taxon>
        <taxon>Streptosporangiales</taxon>
        <taxon>Nocardiopsidaceae</taxon>
        <taxon>Nocardiopsis</taxon>
    </lineage>
</organism>